<name>A0A518C8E6_9BACT</name>
<keyword evidence="4" id="KW-1185">Reference proteome</keyword>
<dbReference type="PANTHER" id="PTHR30093:SF2">
    <property type="entry name" value="TYPE II SECRETION SYSTEM PROTEIN H"/>
    <property type="match status" value="1"/>
</dbReference>
<evidence type="ECO:0000256" key="1">
    <source>
        <dbReference type="SAM" id="Phobius"/>
    </source>
</evidence>
<keyword evidence="1" id="KW-1133">Transmembrane helix</keyword>
<feature type="domain" description="DUF1559" evidence="2">
    <location>
        <begin position="33"/>
        <end position="284"/>
    </location>
</feature>
<dbReference type="PANTHER" id="PTHR30093">
    <property type="entry name" value="GENERAL SECRETION PATHWAY PROTEIN G"/>
    <property type="match status" value="1"/>
</dbReference>
<evidence type="ECO:0000313" key="4">
    <source>
        <dbReference type="Proteomes" id="UP000318626"/>
    </source>
</evidence>
<evidence type="ECO:0000259" key="2">
    <source>
        <dbReference type="Pfam" id="PF07596"/>
    </source>
</evidence>
<dbReference type="OrthoDB" id="246452at2"/>
<dbReference type="RefSeq" id="WP_144972893.1">
    <property type="nucleotide sequence ID" value="NZ_CP036289.1"/>
</dbReference>
<protein>
    <recommendedName>
        <fullName evidence="2">DUF1559 domain-containing protein</fullName>
    </recommendedName>
</protein>
<dbReference type="EMBL" id="CP036289">
    <property type="protein sequence ID" value="QDU75480.1"/>
    <property type="molecule type" value="Genomic_DNA"/>
</dbReference>
<dbReference type="Proteomes" id="UP000318626">
    <property type="component" value="Chromosome"/>
</dbReference>
<accession>A0A518C8E6</accession>
<keyword evidence="1" id="KW-0812">Transmembrane</keyword>
<sequence length="316" mass="34574">MFGQQQDRLLDLIVATASVLLVVAIGTPWLAGAREESRATLCEKNLSVIGKACLAFAEVHQDSLPSNGREPHRGWNTLVLPFMDQAALYDQYQLSREWWDGANQQVGATHLSGLVCPSAPHGDREVRLLDPDGKEFTAAATDYVASSGAYLLTNVQERLYRGAMASPGRYYGGSKVTAGHAIKLSDITDGRANSFLVVEMADKPNEWRSGKLHAHKTDDEEHRPLVEGFSFGQWIAPNWNHLRSYDKEGRNQFGRCAVNCSNGGSIYGFHPQKAHALMADGSVAPLRAGLEQEVMVALVSIADGEFISAEDYQANE</sequence>
<feature type="transmembrane region" description="Helical" evidence="1">
    <location>
        <begin position="12"/>
        <end position="31"/>
    </location>
</feature>
<keyword evidence="1" id="KW-0472">Membrane</keyword>
<gene>
    <name evidence="3" type="ORF">Pan97_25130</name>
</gene>
<proteinExistence type="predicted"/>
<dbReference type="InterPro" id="IPR027558">
    <property type="entry name" value="Pre_pil_HX9DG_C"/>
</dbReference>
<dbReference type="NCBIfam" id="TIGR04294">
    <property type="entry name" value="pre_pil_HX9DG"/>
    <property type="match status" value="1"/>
</dbReference>
<organism evidence="3 4">
    <name type="scientific">Bremerella volcania</name>
    <dbReference type="NCBI Taxonomy" id="2527984"/>
    <lineage>
        <taxon>Bacteria</taxon>
        <taxon>Pseudomonadati</taxon>
        <taxon>Planctomycetota</taxon>
        <taxon>Planctomycetia</taxon>
        <taxon>Pirellulales</taxon>
        <taxon>Pirellulaceae</taxon>
        <taxon>Bremerella</taxon>
    </lineage>
</organism>
<dbReference type="AlphaFoldDB" id="A0A518C8E6"/>
<evidence type="ECO:0000313" key="3">
    <source>
        <dbReference type="EMBL" id="QDU75480.1"/>
    </source>
</evidence>
<dbReference type="Pfam" id="PF07596">
    <property type="entry name" value="SBP_bac_10"/>
    <property type="match status" value="1"/>
</dbReference>
<dbReference type="InterPro" id="IPR011453">
    <property type="entry name" value="DUF1559"/>
</dbReference>
<dbReference type="KEGG" id="bvo:Pan97_25130"/>
<reference evidence="4" key="1">
    <citation type="submission" date="2019-02" db="EMBL/GenBank/DDBJ databases">
        <title>Deep-cultivation of Planctomycetes and their phenomic and genomic characterization uncovers novel biology.</title>
        <authorList>
            <person name="Wiegand S."/>
            <person name="Jogler M."/>
            <person name="Boedeker C."/>
            <person name="Pinto D."/>
            <person name="Vollmers J."/>
            <person name="Rivas-Marin E."/>
            <person name="Kohn T."/>
            <person name="Peeters S.H."/>
            <person name="Heuer A."/>
            <person name="Rast P."/>
            <person name="Oberbeckmann S."/>
            <person name="Bunk B."/>
            <person name="Jeske O."/>
            <person name="Meyerdierks A."/>
            <person name="Storesund J.E."/>
            <person name="Kallscheuer N."/>
            <person name="Luecker S."/>
            <person name="Lage O.M."/>
            <person name="Pohl T."/>
            <person name="Merkel B.J."/>
            <person name="Hornburger P."/>
            <person name="Mueller R.-W."/>
            <person name="Bruemmer F."/>
            <person name="Labrenz M."/>
            <person name="Spormann A.M."/>
            <person name="Op den Camp H."/>
            <person name="Overmann J."/>
            <person name="Amann R."/>
            <person name="Jetten M.S.M."/>
            <person name="Mascher T."/>
            <person name="Medema M.H."/>
            <person name="Devos D.P."/>
            <person name="Kaster A.-K."/>
            <person name="Ovreas L."/>
            <person name="Rohde M."/>
            <person name="Galperin M.Y."/>
            <person name="Jogler C."/>
        </authorList>
    </citation>
    <scope>NUCLEOTIDE SEQUENCE [LARGE SCALE GENOMIC DNA]</scope>
    <source>
        <strain evidence="4">Pan97</strain>
    </source>
</reference>